<feature type="transmembrane region" description="Helical" evidence="6">
    <location>
        <begin position="230"/>
        <end position="251"/>
    </location>
</feature>
<dbReference type="EMBL" id="JAUJFL010000002">
    <property type="protein sequence ID" value="KAK2611502.1"/>
    <property type="molecule type" value="Genomic_DNA"/>
</dbReference>
<accession>A0AAD9SP90</accession>
<feature type="transmembrane region" description="Helical" evidence="6">
    <location>
        <begin position="157"/>
        <end position="179"/>
    </location>
</feature>
<evidence type="ECO:0008006" key="9">
    <source>
        <dbReference type="Google" id="ProtNLM"/>
    </source>
</evidence>
<keyword evidence="4 6" id="KW-1133">Transmembrane helix</keyword>
<evidence type="ECO:0000313" key="7">
    <source>
        <dbReference type="EMBL" id="KAK2611502.1"/>
    </source>
</evidence>
<feature type="transmembrane region" description="Helical" evidence="6">
    <location>
        <begin position="118"/>
        <end position="137"/>
    </location>
</feature>
<proteinExistence type="predicted"/>
<feature type="transmembrane region" description="Helical" evidence="6">
    <location>
        <begin position="376"/>
        <end position="394"/>
    </location>
</feature>
<reference evidence="7" key="1">
    <citation type="submission" date="2023-06" db="EMBL/GenBank/DDBJ databases">
        <authorList>
            <person name="Noh H."/>
        </authorList>
    </citation>
    <scope>NUCLEOTIDE SEQUENCE</scope>
    <source>
        <strain evidence="7">DUCC20226</strain>
    </source>
</reference>
<comment type="subcellular location">
    <subcellularLocation>
        <location evidence="1">Membrane</location>
        <topology evidence="1">Multi-pass membrane protein</topology>
    </subcellularLocation>
</comment>
<sequence length="481" mass="53511">MPHDIEIWPTESGTTKMKTQPDVSIMRDGAEEEAILERTTRFFEFSLAYMGAWEGACVNLVFALINGGPRTLFFDMIIAVVGALAEAACMGEMASMIPVAGAQYHWTWHMAPKRIKMFATWVQGWTTWFGYIALQAARANILVVQLESLISLNWTTYVTGGRKTSVLVIACALMNVYAFKVVPWLEMISSILHVGLFVLVLVVFVVMAPAHDASFLLEPMVASGWDQNPYISWHLGMLTCIFSIAGIDGVIHTRRARPAVHRAMVWSIAINGSLAIIMAGIILIYMGNADVALRSPNPFATIMLNITGSRAATTAIICGFFLLGFNSSLTTISSVSRLTWAWSRDGGLPAYFTSTRSIEFPFARVQRHNVPISIRFLLQLLGCVWFACLLYSRLAENITMGEWNMGKWGIPVNTFALIYKLYIIVFLPFPSVLPITASGMNYMGPVSGFVLIVVIAWWFLYGRSRWHGPNLTIMECVMTHS</sequence>
<keyword evidence="5 6" id="KW-0472">Membrane</keyword>
<organism evidence="7 8">
    <name type="scientific">Phomopsis amygdali</name>
    <name type="common">Fusicoccum amygdali</name>
    <dbReference type="NCBI Taxonomy" id="1214568"/>
    <lineage>
        <taxon>Eukaryota</taxon>
        <taxon>Fungi</taxon>
        <taxon>Dikarya</taxon>
        <taxon>Ascomycota</taxon>
        <taxon>Pezizomycotina</taxon>
        <taxon>Sordariomycetes</taxon>
        <taxon>Sordariomycetidae</taxon>
        <taxon>Diaporthales</taxon>
        <taxon>Diaporthaceae</taxon>
        <taxon>Diaporthe</taxon>
    </lineage>
</organism>
<evidence type="ECO:0000256" key="2">
    <source>
        <dbReference type="ARBA" id="ARBA00022448"/>
    </source>
</evidence>
<keyword evidence="8" id="KW-1185">Reference proteome</keyword>
<dbReference type="Proteomes" id="UP001265746">
    <property type="component" value="Unassembled WGS sequence"/>
</dbReference>
<dbReference type="GO" id="GO:0022857">
    <property type="term" value="F:transmembrane transporter activity"/>
    <property type="evidence" value="ECO:0007669"/>
    <property type="project" value="InterPro"/>
</dbReference>
<feature type="transmembrane region" description="Helical" evidence="6">
    <location>
        <begin position="414"/>
        <end position="435"/>
    </location>
</feature>
<feature type="transmembrane region" description="Helical" evidence="6">
    <location>
        <begin position="47"/>
        <end position="65"/>
    </location>
</feature>
<keyword evidence="3 6" id="KW-0812">Transmembrane</keyword>
<feature type="transmembrane region" description="Helical" evidence="6">
    <location>
        <begin position="191"/>
        <end position="210"/>
    </location>
</feature>
<dbReference type="GO" id="GO:0016020">
    <property type="term" value="C:membrane"/>
    <property type="evidence" value="ECO:0007669"/>
    <property type="project" value="UniProtKB-SubCell"/>
</dbReference>
<dbReference type="PANTHER" id="PTHR45649:SF5">
    <property type="entry name" value="GABA TRANSPORTER (EUROFUNG)-RELATED"/>
    <property type="match status" value="1"/>
</dbReference>
<evidence type="ECO:0000256" key="6">
    <source>
        <dbReference type="SAM" id="Phobius"/>
    </source>
</evidence>
<feature type="transmembrane region" description="Helical" evidence="6">
    <location>
        <begin position="263"/>
        <end position="287"/>
    </location>
</feature>
<feature type="transmembrane region" description="Helical" evidence="6">
    <location>
        <begin position="77"/>
        <end position="97"/>
    </location>
</feature>
<dbReference type="Pfam" id="PF13520">
    <property type="entry name" value="AA_permease_2"/>
    <property type="match status" value="1"/>
</dbReference>
<comment type="caution">
    <text evidence="7">The sequence shown here is derived from an EMBL/GenBank/DDBJ whole genome shotgun (WGS) entry which is preliminary data.</text>
</comment>
<dbReference type="Gene3D" id="1.20.1740.10">
    <property type="entry name" value="Amino acid/polyamine transporter I"/>
    <property type="match status" value="1"/>
</dbReference>
<name>A0AAD9SP90_PHOAM</name>
<evidence type="ECO:0000256" key="4">
    <source>
        <dbReference type="ARBA" id="ARBA00022989"/>
    </source>
</evidence>
<evidence type="ECO:0000256" key="5">
    <source>
        <dbReference type="ARBA" id="ARBA00023136"/>
    </source>
</evidence>
<feature type="transmembrane region" description="Helical" evidence="6">
    <location>
        <begin position="299"/>
        <end position="323"/>
    </location>
</feature>
<feature type="transmembrane region" description="Helical" evidence="6">
    <location>
        <begin position="442"/>
        <end position="461"/>
    </location>
</feature>
<dbReference type="InterPro" id="IPR002293">
    <property type="entry name" value="AA/rel_permease1"/>
</dbReference>
<dbReference type="PANTHER" id="PTHR45649">
    <property type="entry name" value="AMINO-ACID PERMEASE BAT1"/>
    <property type="match status" value="1"/>
</dbReference>
<evidence type="ECO:0000313" key="8">
    <source>
        <dbReference type="Proteomes" id="UP001265746"/>
    </source>
</evidence>
<keyword evidence="2" id="KW-0813">Transport</keyword>
<gene>
    <name evidence="7" type="ORF">N8I77_004836</name>
</gene>
<evidence type="ECO:0000256" key="1">
    <source>
        <dbReference type="ARBA" id="ARBA00004141"/>
    </source>
</evidence>
<evidence type="ECO:0000256" key="3">
    <source>
        <dbReference type="ARBA" id="ARBA00022692"/>
    </source>
</evidence>
<protein>
    <recommendedName>
        <fullName evidence="9">Amino acid permease</fullName>
    </recommendedName>
</protein>
<dbReference type="AlphaFoldDB" id="A0AAD9SP90"/>